<evidence type="ECO:0000313" key="4">
    <source>
        <dbReference type="EMBL" id="NGZ90911.1"/>
    </source>
</evidence>
<dbReference type="Pfam" id="PF00583">
    <property type="entry name" value="Acetyltransf_1"/>
    <property type="match status" value="1"/>
</dbReference>
<keyword evidence="1" id="KW-0808">Transferase</keyword>
<dbReference type="SUPFAM" id="SSF55729">
    <property type="entry name" value="Acyl-CoA N-acyltransferases (Nat)"/>
    <property type="match status" value="1"/>
</dbReference>
<evidence type="ECO:0000256" key="2">
    <source>
        <dbReference type="ARBA" id="ARBA00023315"/>
    </source>
</evidence>
<feature type="domain" description="N-acetyltransferase" evidence="3">
    <location>
        <begin position="4"/>
        <end position="160"/>
    </location>
</feature>
<dbReference type="AlphaFoldDB" id="A0A967AF20"/>
<dbReference type="GO" id="GO:0016747">
    <property type="term" value="F:acyltransferase activity, transferring groups other than amino-acyl groups"/>
    <property type="evidence" value="ECO:0007669"/>
    <property type="project" value="InterPro"/>
</dbReference>
<keyword evidence="5" id="KW-1185">Reference proteome</keyword>
<dbReference type="CDD" id="cd04301">
    <property type="entry name" value="NAT_SF"/>
    <property type="match status" value="1"/>
</dbReference>
<dbReference type="PROSITE" id="PS51186">
    <property type="entry name" value="GNAT"/>
    <property type="match status" value="1"/>
</dbReference>
<evidence type="ECO:0000313" key="5">
    <source>
        <dbReference type="Proteomes" id="UP000643701"/>
    </source>
</evidence>
<evidence type="ECO:0000259" key="3">
    <source>
        <dbReference type="PROSITE" id="PS51186"/>
    </source>
</evidence>
<reference evidence="4" key="1">
    <citation type="submission" date="2020-03" db="EMBL/GenBank/DDBJ databases">
        <title>Psychroflexus Maritimus sp. nov., isolate from marine sediment.</title>
        <authorList>
            <person name="Zhong Y.-L."/>
        </authorList>
    </citation>
    <scope>NUCLEOTIDE SEQUENCE</scope>
    <source>
        <strain evidence="4">C1</strain>
    </source>
</reference>
<sequence length="160" mass="18090">MSEIQIRPIQPKDNKKLGELIQLVLEGENAPKTGTAYADKHLFNLSESYQAPNTRYFVIEQANQLLGGAGIGNLAAEEDTCELQKMYFHPSIRGKGWGEKMINTCLDFAKEAGFSQCYIETLPFMKAARKRYEKSGFEYTPHRIGNTGHFSCTVFMLKKL</sequence>
<dbReference type="EMBL" id="JAANAS010000116">
    <property type="protein sequence ID" value="NGZ90911.1"/>
    <property type="molecule type" value="Genomic_DNA"/>
</dbReference>
<dbReference type="Proteomes" id="UP000643701">
    <property type="component" value="Unassembled WGS sequence"/>
</dbReference>
<protein>
    <submittedName>
        <fullName evidence="4">GNAT family N-acetyltransferase</fullName>
    </submittedName>
</protein>
<keyword evidence="2" id="KW-0012">Acyltransferase</keyword>
<accession>A0A967AF20</accession>
<name>A0A967AF20_9FLAO</name>
<evidence type="ECO:0000256" key="1">
    <source>
        <dbReference type="ARBA" id="ARBA00022679"/>
    </source>
</evidence>
<dbReference type="RefSeq" id="WP_166401138.1">
    <property type="nucleotide sequence ID" value="NZ_JAANAS010000116.1"/>
</dbReference>
<gene>
    <name evidence="4" type="ORF">G7034_11690</name>
</gene>
<proteinExistence type="predicted"/>
<dbReference type="Gene3D" id="3.40.630.30">
    <property type="match status" value="1"/>
</dbReference>
<comment type="caution">
    <text evidence="4">The sequence shown here is derived from an EMBL/GenBank/DDBJ whole genome shotgun (WGS) entry which is preliminary data.</text>
</comment>
<dbReference type="InterPro" id="IPR000182">
    <property type="entry name" value="GNAT_dom"/>
</dbReference>
<dbReference type="InterPro" id="IPR016181">
    <property type="entry name" value="Acyl_CoA_acyltransferase"/>
</dbReference>
<organism evidence="4 5">
    <name type="scientific">Psychroflexus maritimus</name>
    <dbReference type="NCBI Taxonomy" id="2714865"/>
    <lineage>
        <taxon>Bacteria</taxon>
        <taxon>Pseudomonadati</taxon>
        <taxon>Bacteroidota</taxon>
        <taxon>Flavobacteriia</taxon>
        <taxon>Flavobacteriales</taxon>
        <taxon>Flavobacteriaceae</taxon>
        <taxon>Psychroflexus</taxon>
    </lineage>
</organism>
<dbReference type="InterPro" id="IPR050832">
    <property type="entry name" value="Bact_Acetyltransf"/>
</dbReference>
<dbReference type="PANTHER" id="PTHR43877">
    <property type="entry name" value="AMINOALKYLPHOSPHONATE N-ACETYLTRANSFERASE-RELATED-RELATED"/>
    <property type="match status" value="1"/>
</dbReference>